<keyword evidence="5 7" id="KW-0131">Cell cycle</keyword>
<feature type="modified residue" description="N6-carboxylysine" evidence="7">
    <location>
        <position position="221"/>
    </location>
</feature>
<dbReference type="Pfam" id="PF08245">
    <property type="entry name" value="Mur_ligase_M"/>
    <property type="match status" value="1"/>
</dbReference>
<evidence type="ECO:0000259" key="9">
    <source>
        <dbReference type="Pfam" id="PF01225"/>
    </source>
</evidence>
<dbReference type="InterPro" id="IPR000713">
    <property type="entry name" value="Mur_ligase_N"/>
</dbReference>
<sequence>MRLEDLASAAGLLLTGDGAAGLEATGLTADSRAVQPGFVFAALPGARADGRAFIADAVSCGAVAVLAPEGTPWPQGVPARPLLTASDARRALALMAAALHARQPATAIAVTGTNGKTSTVDFLRQIWNRAGLKAASLGTLGLRAEGFPPTPSLTTPDPVALHVTLEMLVDGGIGHVALEASSHGIEQRRLDGLRLRAAGFSNLTRDHLDYHGSMQAYAAAKLRLFDTVLEPGSTAVAHSALAPEAMSALREIAARRNLRLLQVGPEGDAIRLLEQSPTPEGQVLEIDAFGARHRIGLALPGRFQADNVLLAAGLAVAGGLPARDVMSLLPFLNGVRGRMERVAVLPNGASIYVDYAHTPDALERLLDALRPHAAGKLHVVFGAGGDRDPGKRPLMGEIAARMADRAVVTDDNPRTEVPATIRAAVRAGMTGGAEAIEIGDRARAIAEAMAALGPGDVLAVAGKGHEPGQTIGTVTHPFDDAETVRRIAGMAA</sequence>
<feature type="binding site" evidence="7">
    <location>
        <begin position="154"/>
        <end position="155"/>
    </location>
    <ligand>
        <name>UDP-N-acetyl-alpha-D-muramoyl-L-alanyl-D-glutamate</name>
        <dbReference type="ChEBI" id="CHEBI:83900"/>
    </ligand>
</feature>
<comment type="similarity">
    <text evidence="1 7">Belongs to the MurCDEF family. MurE subfamily.</text>
</comment>
<dbReference type="PANTHER" id="PTHR23135:SF4">
    <property type="entry name" value="UDP-N-ACETYLMURAMOYL-L-ALANYL-D-GLUTAMATE--2,6-DIAMINOPIMELATE LIGASE MURE HOMOLOG, CHLOROPLASTIC"/>
    <property type="match status" value="1"/>
</dbReference>
<dbReference type="InterPro" id="IPR005761">
    <property type="entry name" value="UDP-N-AcMur-Glu-dNH2Pim_ligase"/>
</dbReference>
<keyword evidence="7" id="KW-0547">Nucleotide-binding</keyword>
<feature type="binding site" evidence="7">
    <location>
        <position position="466"/>
    </location>
    <ligand>
        <name>meso-2,6-diaminopimelate</name>
        <dbReference type="ChEBI" id="CHEBI:57791"/>
    </ligand>
</feature>
<dbReference type="InterPro" id="IPR004101">
    <property type="entry name" value="Mur_ligase_C"/>
</dbReference>
<feature type="short sequence motif" description="Meso-diaminopimelate recognition motif" evidence="7">
    <location>
        <begin position="411"/>
        <end position="414"/>
    </location>
</feature>
<dbReference type="InterPro" id="IPR036615">
    <property type="entry name" value="Mur_ligase_C_dom_sf"/>
</dbReference>
<dbReference type="SUPFAM" id="SSF53623">
    <property type="entry name" value="MurD-like peptide ligases, catalytic domain"/>
    <property type="match status" value="1"/>
</dbReference>
<keyword evidence="13" id="KW-1185">Reference proteome</keyword>
<feature type="binding site" evidence="7">
    <location>
        <position position="31"/>
    </location>
    <ligand>
        <name>UDP-N-acetyl-alpha-D-muramoyl-L-alanyl-D-glutamate</name>
        <dbReference type="ChEBI" id="CHEBI:83900"/>
    </ligand>
</feature>
<dbReference type="InterPro" id="IPR013221">
    <property type="entry name" value="Mur_ligase_cen"/>
</dbReference>
<comment type="subcellular location">
    <subcellularLocation>
        <location evidence="7 8">Cytoplasm</location>
    </subcellularLocation>
</comment>
<keyword evidence="7" id="KW-0460">Magnesium</keyword>
<evidence type="ECO:0000259" key="10">
    <source>
        <dbReference type="Pfam" id="PF02875"/>
    </source>
</evidence>
<evidence type="ECO:0000313" key="13">
    <source>
        <dbReference type="Proteomes" id="UP001595593"/>
    </source>
</evidence>
<gene>
    <name evidence="7" type="primary">murE</name>
    <name evidence="12" type="ORF">ACFOD4_15005</name>
</gene>
<dbReference type="SUPFAM" id="SSF63418">
    <property type="entry name" value="MurE/MurF N-terminal domain"/>
    <property type="match status" value="1"/>
</dbReference>
<comment type="caution">
    <text evidence="7">Lacks conserved residue(s) required for the propagation of feature annotation.</text>
</comment>
<reference evidence="13" key="1">
    <citation type="journal article" date="2019" name="Int. J. Syst. Evol. Microbiol.">
        <title>The Global Catalogue of Microorganisms (GCM) 10K type strain sequencing project: providing services to taxonomists for standard genome sequencing and annotation.</title>
        <authorList>
            <consortium name="The Broad Institute Genomics Platform"/>
            <consortium name="The Broad Institute Genome Sequencing Center for Infectious Disease"/>
            <person name="Wu L."/>
            <person name="Ma J."/>
        </authorList>
    </citation>
    <scope>NUCLEOTIDE SEQUENCE [LARGE SCALE GENOMIC DNA]</scope>
    <source>
        <strain evidence="13">KCTC 52094</strain>
    </source>
</reference>
<feature type="binding site" evidence="7">
    <location>
        <position position="187"/>
    </location>
    <ligand>
        <name>UDP-N-acetyl-alpha-D-muramoyl-L-alanyl-D-glutamate</name>
        <dbReference type="ChEBI" id="CHEBI:83900"/>
    </ligand>
</feature>
<dbReference type="InterPro" id="IPR036565">
    <property type="entry name" value="Mur-like_cat_sf"/>
</dbReference>
<dbReference type="GO" id="GO:0008765">
    <property type="term" value="F:UDP-N-acetylmuramoylalanyl-D-glutamate-2,6-diaminopimelate ligase activity"/>
    <property type="evidence" value="ECO:0007669"/>
    <property type="project" value="UniProtKB-EC"/>
</dbReference>
<dbReference type="HAMAP" id="MF_00208">
    <property type="entry name" value="MurE"/>
    <property type="match status" value="1"/>
</dbReference>
<keyword evidence="3 7" id="KW-0133">Cell shape</keyword>
<evidence type="ECO:0000256" key="5">
    <source>
        <dbReference type="ARBA" id="ARBA00023306"/>
    </source>
</evidence>
<feature type="domain" description="Mur ligase N-terminal catalytic" evidence="9">
    <location>
        <begin position="25"/>
        <end position="70"/>
    </location>
</feature>
<comment type="catalytic activity">
    <reaction evidence="7">
        <text>UDP-N-acetyl-alpha-D-muramoyl-L-alanyl-D-glutamate + meso-2,6-diaminopimelate + ATP = UDP-N-acetyl-alpha-D-muramoyl-L-alanyl-gamma-D-glutamyl-meso-2,6-diaminopimelate + ADP + phosphate + H(+)</text>
        <dbReference type="Rhea" id="RHEA:23676"/>
        <dbReference type="ChEBI" id="CHEBI:15378"/>
        <dbReference type="ChEBI" id="CHEBI:30616"/>
        <dbReference type="ChEBI" id="CHEBI:43474"/>
        <dbReference type="ChEBI" id="CHEBI:57791"/>
        <dbReference type="ChEBI" id="CHEBI:83900"/>
        <dbReference type="ChEBI" id="CHEBI:83905"/>
        <dbReference type="ChEBI" id="CHEBI:456216"/>
        <dbReference type="EC" id="6.3.2.13"/>
    </reaction>
</comment>
<evidence type="ECO:0000259" key="11">
    <source>
        <dbReference type="Pfam" id="PF08245"/>
    </source>
</evidence>
<dbReference type="EC" id="6.3.2.13" evidence="7"/>
<evidence type="ECO:0000256" key="4">
    <source>
        <dbReference type="ARBA" id="ARBA00022984"/>
    </source>
</evidence>
<dbReference type="Pfam" id="PF02875">
    <property type="entry name" value="Mur_ligase_C"/>
    <property type="match status" value="1"/>
</dbReference>
<comment type="PTM">
    <text evidence="7">Carboxylation is probably crucial for Mg(2+) binding and, consequently, for the gamma-phosphate positioning of ATP.</text>
</comment>
<keyword evidence="4 7" id="KW-0573">Peptidoglycan synthesis</keyword>
<keyword evidence="6 7" id="KW-0961">Cell wall biogenesis/degradation</keyword>
<comment type="caution">
    <text evidence="12">The sequence shown here is derived from an EMBL/GenBank/DDBJ whole genome shotgun (WGS) entry which is preliminary data.</text>
</comment>
<feature type="domain" description="Mur ligase C-terminal" evidence="10">
    <location>
        <begin position="337"/>
        <end position="464"/>
    </location>
</feature>
<comment type="function">
    <text evidence="7">Catalyzes the addition of meso-diaminopimelic acid to the nucleotide precursor UDP-N-acetylmuramoyl-L-alanyl-D-glutamate (UMAG) in the biosynthesis of bacterial cell-wall peptidoglycan.</text>
</comment>
<dbReference type="InterPro" id="IPR035911">
    <property type="entry name" value="MurE/MurF_N"/>
</dbReference>
<dbReference type="EMBL" id="JBHRTN010000018">
    <property type="protein sequence ID" value="MFC3126372.1"/>
    <property type="molecule type" value="Genomic_DNA"/>
</dbReference>
<comment type="cofactor">
    <cofactor evidence="7">
        <name>Mg(2+)</name>
        <dbReference type="ChEBI" id="CHEBI:18420"/>
    </cofactor>
</comment>
<feature type="binding site" evidence="7">
    <location>
        <position position="189"/>
    </location>
    <ligand>
        <name>UDP-N-acetyl-alpha-D-muramoyl-L-alanyl-D-glutamate</name>
        <dbReference type="ChEBI" id="CHEBI:83900"/>
    </ligand>
</feature>
<protein>
    <recommendedName>
        <fullName evidence="7">UDP-N-acetylmuramoyl-L-alanyl-D-glutamate--2,6-diaminopimelate ligase</fullName>
        <ecNumber evidence="7">6.3.2.13</ecNumber>
    </recommendedName>
    <alternativeName>
        <fullName evidence="7">Meso-A2pm-adding enzyme</fullName>
    </alternativeName>
    <alternativeName>
        <fullName evidence="7">Meso-diaminopimelate-adding enzyme</fullName>
    </alternativeName>
    <alternativeName>
        <fullName evidence="7">UDP-MurNAc-L-Ala-D-Glu:meso-diaminopimelate ligase</fullName>
    </alternativeName>
    <alternativeName>
        <fullName evidence="7">UDP-MurNAc-tripeptide synthetase</fullName>
    </alternativeName>
    <alternativeName>
        <fullName evidence="7">UDP-N-acetylmuramyl-tripeptide synthetase</fullName>
    </alternativeName>
</protein>
<feature type="binding site" evidence="7">
    <location>
        <position position="387"/>
    </location>
    <ligand>
        <name>meso-2,6-diaminopimelate</name>
        <dbReference type="ChEBI" id="CHEBI:57791"/>
    </ligand>
</feature>
<dbReference type="Pfam" id="PF01225">
    <property type="entry name" value="Mur_ligase"/>
    <property type="match status" value="1"/>
</dbReference>
<dbReference type="Proteomes" id="UP001595593">
    <property type="component" value="Unassembled WGS sequence"/>
</dbReference>
<feature type="binding site" evidence="7">
    <location>
        <begin position="411"/>
        <end position="414"/>
    </location>
    <ligand>
        <name>meso-2,6-diaminopimelate</name>
        <dbReference type="ChEBI" id="CHEBI:57791"/>
    </ligand>
</feature>
<dbReference type="Gene3D" id="3.40.1190.10">
    <property type="entry name" value="Mur-like, catalytic domain"/>
    <property type="match status" value="1"/>
</dbReference>
<evidence type="ECO:0000256" key="8">
    <source>
        <dbReference type="RuleBase" id="RU004135"/>
    </source>
</evidence>
<dbReference type="NCBIfam" id="NF001124">
    <property type="entry name" value="PRK00139.1-2"/>
    <property type="match status" value="1"/>
</dbReference>
<dbReference type="SUPFAM" id="SSF53244">
    <property type="entry name" value="MurD-like peptide ligases, peptide-binding domain"/>
    <property type="match status" value="1"/>
</dbReference>
<dbReference type="NCBIfam" id="TIGR01085">
    <property type="entry name" value="murE"/>
    <property type="match status" value="1"/>
</dbReference>
<feature type="binding site" evidence="7">
    <location>
        <position position="181"/>
    </location>
    <ligand>
        <name>UDP-N-acetyl-alpha-D-muramoyl-L-alanyl-D-glutamate</name>
        <dbReference type="ChEBI" id="CHEBI:83900"/>
    </ligand>
</feature>
<feature type="domain" description="Mur ligase central" evidence="11">
    <location>
        <begin position="110"/>
        <end position="315"/>
    </location>
</feature>
<accession>A0ABV7G849</accession>
<keyword evidence="7 12" id="KW-0436">Ligase</keyword>
<feature type="binding site" evidence="7">
    <location>
        <position position="462"/>
    </location>
    <ligand>
        <name>meso-2,6-diaminopimelate</name>
        <dbReference type="ChEBI" id="CHEBI:57791"/>
    </ligand>
</feature>
<evidence type="ECO:0000256" key="6">
    <source>
        <dbReference type="ARBA" id="ARBA00023316"/>
    </source>
</evidence>
<evidence type="ECO:0000313" key="12">
    <source>
        <dbReference type="EMBL" id="MFC3126372.1"/>
    </source>
</evidence>
<keyword evidence="7" id="KW-0067">ATP-binding</keyword>
<proteinExistence type="inferred from homology"/>
<comment type="pathway">
    <text evidence="7 8">Cell wall biogenesis; peptidoglycan biosynthesis.</text>
</comment>
<evidence type="ECO:0000256" key="3">
    <source>
        <dbReference type="ARBA" id="ARBA00022960"/>
    </source>
</evidence>
<dbReference type="Gene3D" id="3.90.190.20">
    <property type="entry name" value="Mur ligase, C-terminal domain"/>
    <property type="match status" value="1"/>
</dbReference>
<name>A0ABV7G849_9PROT</name>
<feature type="binding site" evidence="7">
    <location>
        <begin position="112"/>
        <end position="118"/>
    </location>
    <ligand>
        <name>ATP</name>
        <dbReference type="ChEBI" id="CHEBI:30616"/>
    </ligand>
</feature>
<dbReference type="RefSeq" id="WP_379597647.1">
    <property type="nucleotide sequence ID" value="NZ_JBHRTN010000018.1"/>
</dbReference>
<keyword evidence="2 7" id="KW-0132">Cell division</keyword>
<organism evidence="12 13">
    <name type="scientific">Teichococcus globiformis</name>
    <dbReference type="NCBI Taxonomy" id="2307229"/>
    <lineage>
        <taxon>Bacteria</taxon>
        <taxon>Pseudomonadati</taxon>
        <taxon>Pseudomonadota</taxon>
        <taxon>Alphaproteobacteria</taxon>
        <taxon>Acetobacterales</taxon>
        <taxon>Roseomonadaceae</taxon>
        <taxon>Roseomonas</taxon>
    </lineage>
</organism>
<evidence type="ECO:0000256" key="7">
    <source>
        <dbReference type="HAMAP-Rule" id="MF_00208"/>
    </source>
</evidence>
<dbReference type="PANTHER" id="PTHR23135">
    <property type="entry name" value="MUR LIGASE FAMILY MEMBER"/>
    <property type="match status" value="1"/>
</dbReference>
<evidence type="ECO:0000256" key="1">
    <source>
        <dbReference type="ARBA" id="ARBA00005898"/>
    </source>
</evidence>
<evidence type="ECO:0000256" key="2">
    <source>
        <dbReference type="ARBA" id="ARBA00022618"/>
    </source>
</evidence>
<dbReference type="Gene3D" id="3.40.1390.10">
    <property type="entry name" value="MurE/MurF, N-terminal domain"/>
    <property type="match status" value="1"/>
</dbReference>
<keyword evidence="7" id="KW-0963">Cytoplasm</keyword>